<accession>A0A0U3LRR9</accession>
<dbReference type="KEGG" id="rdp:RD2015_4698"/>
<proteinExistence type="predicted"/>
<gene>
    <name evidence="2" type="ORF">RD2015_4698</name>
</gene>
<dbReference type="PROSITE" id="PS50817">
    <property type="entry name" value="INTEIN_N_TER"/>
    <property type="match status" value="1"/>
</dbReference>
<dbReference type="Gene3D" id="3.60.40.10">
    <property type="entry name" value="PPM-type phosphatase domain"/>
    <property type="match status" value="1"/>
</dbReference>
<dbReference type="NCBIfam" id="NF033484">
    <property type="entry name" value="Stp1_PP2C_phos"/>
    <property type="match status" value="1"/>
</dbReference>
<dbReference type="EMBL" id="CP013729">
    <property type="protein sequence ID" value="ALV09138.1"/>
    <property type="molecule type" value="Genomic_DNA"/>
</dbReference>
<dbReference type="SUPFAM" id="SSF81606">
    <property type="entry name" value="PP2C-like"/>
    <property type="match status" value="1"/>
</dbReference>
<dbReference type="InterPro" id="IPR036457">
    <property type="entry name" value="PPM-type-like_dom_sf"/>
</dbReference>
<dbReference type="InterPro" id="IPR001932">
    <property type="entry name" value="PPM-type_phosphatase-like_dom"/>
</dbReference>
<dbReference type="CDD" id="cd00143">
    <property type="entry name" value="PP2Cc"/>
    <property type="match status" value="1"/>
</dbReference>
<dbReference type="RefSeq" id="WP_058936966.1">
    <property type="nucleotide sequence ID" value="NZ_CP013729.1"/>
</dbReference>
<dbReference type="STRING" id="76731.RD2015_4698"/>
<dbReference type="InterPro" id="IPR006141">
    <property type="entry name" value="Intein_N"/>
</dbReference>
<dbReference type="SMART" id="SM00332">
    <property type="entry name" value="PP2Cc"/>
    <property type="match status" value="1"/>
</dbReference>
<name>A0A0U3LRR9_9BURK</name>
<dbReference type="OrthoDB" id="9801841at2"/>
<evidence type="ECO:0000313" key="2">
    <source>
        <dbReference type="EMBL" id="ALV09138.1"/>
    </source>
</evidence>
<sequence>MTLEFFSATDTGRVRDNNEDSIALDPGVGLAVLADGMGGYNAGEVASQMLTSFIKAELGRWLAEAGQHASDADVRRAMDICVDNANRAIFNAANTNPRYAGMGTTLVVAVFREQSVLLGHVGDSRAYRLRDGQLVQMTRDHSLLQEQIDAGLLTPEEAVFSSNKNLVTRAVGVEDTVMLEIHQHELQPGDEILLCSDGLSDMVDDASVAQILQSHPDLPEAAQALVDAANDMGGKDNIAIVLVRAESRTKPWAWWPFSRNHGRR</sequence>
<protein>
    <submittedName>
        <fullName evidence="2">Protein phosphatase</fullName>
    </submittedName>
</protein>
<keyword evidence="3" id="KW-1185">Reference proteome</keyword>
<dbReference type="PROSITE" id="PS51746">
    <property type="entry name" value="PPM_2"/>
    <property type="match status" value="1"/>
</dbReference>
<dbReference type="AlphaFoldDB" id="A0A0U3LRR9"/>
<dbReference type="Proteomes" id="UP000060699">
    <property type="component" value="Chromosome"/>
</dbReference>
<feature type="domain" description="PPM-type phosphatase" evidence="1">
    <location>
        <begin position="4"/>
        <end position="245"/>
    </location>
</feature>
<evidence type="ECO:0000313" key="3">
    <source>
        <dbReference type="Proteomes" id="UP000060699"/>
    </source>
</evidence>
<dbReference type="PANTHER" id="PTHR47992">
    <property type="entry name" value="PROTEIN PHOSPHATASE"/>
    <property type="match status" value="1"/>
</dbReference>
<dbReference type="GO" id="GO:0016539">
    <property type="term" value="P:intein-mediated protein splicing"/>
    <property type="evidence" value="ECO:0007669"/>
    <property type="project" value="InterPro"/>
</dbReference>
<dbReference type="SMART" id="SM00331">
    <property type="entry name" value="PP2C_SIG"/>
    <property type="match status" value="1"/>
</dbReference>
<evidence type="ECO:0000259" key="1">
    <source>
        <dbReference type="PROSITE" id="PS51746"/>
    </source>
</evidence>
<reference evidence="2 3" key="1">
    <citation type="submission" date="2015-12" db="EMBL/GenBank/DDBJ databases">
        <title>Complete genome of Roseateles depolymerans KCTC 42856.</title>
        <authorList>
            <person name="Kim K.M."/>
        </authorList>
    </citation>
    <scope>NUCLEOTIDE SEQUENCE [LARGE SCALE GENOMIC DNA]</scope>
    <source>
        <strain evidence="2 3">KCTC 42856</strain>
    </source>
</reference>
<dbReference type="GO" id="GO:0004722">
    <property type="term" value="F:protein serine/threonine phosphatase activity"/>
    <property type="evidence" value="ECO:0007669"/>
    <property type="project" value="InterPro"/>
</dbReference>
<dbReference type="InterPro" id="IPR015655">
    <property type="entry name" value="PP2C"/>
</dbReference>
<organism evidence="2 3">
    <name type="scientific">Roseateles depolymerans</name>
    <dbReference type="NCBI Taxonomy" id="76731"/>
    <lineage>
        <taxon>Bacteria</taxon>
        <taxon>Pseudomonadati</taxon>
        <taxon>Pseudomonadota</taxon>
        <taxon>Betaproteobacteria</taxon>
        <taxon>Burkholderiales</taxon>
        <taxon>Sphaerotilaceae</taxon>
        <taxon>Roseateles</taxon>
    </lineage>
</organism>
<dbReference type="PATRIC" id="fig|76731.3.peg.4813"/>
<dbReference type="Pfam" id="PF13672">
    <property type="entry name" value="PP2C_2"/>
    <property type="match status" value="1"/>
</dbReference>